<dbReference type="Proteomes" id="UP000821865">
    <property type="component" value="Chromosome 5"/>
</dbReference>
<comment type="caution">
    <text evidence="1">The sequence shown here is derived from an EMBL/GenBank/DDBJ whole genome shotgun (WGS) entry which is preliminary data.</text>
</comment>
<protein>
    <submittedName>
        <fullName evidence="1">Uncharacterized protein</fullName>
    </submittedName>
</protein>
<accession>A0ACB8CPN8</accession>
<keyword evidence="2" id="KW-1185">Reference proteome</keyword>
<organism evidence="1 2">
    <name type="scientific">Dermacentor silvarum</name>
    <name type="common">Tick</name>
    <dbReference type="NCBI Taxonomy" id="543639"/>
    <lineage>
        <taxon>Eukaryota</taxon>
        <taxon>Metazoa</taxon>
        <taxon>Ecdysozoa</taxon>
        <taxon>Arthropoda</taxon>
        <taxon>Chelicerata</taxon>
        <taxon>Arachnida</taxon>
        <taxon>Acari</taxon>
        <taxon>Parasitiformes</taxon>
        <taxon>Ixodida</taxon>
        <taxon>Ixodoidea</taxon>
        <taxon>Ixodidae</taxon>
        <taxon>Rhipicephalinae</taxon>
        <taxon>Dermacentor</taxon>
    </lineage>
</organism>
<dbReference type="EMBL" id="CM023474">
    <property type="protein sequence ID" value="KAH7949076.1"/>
    <property type="molecule type" value="Genomic_DNA"/>
</dbReference>
<evidence type="ECO:0000313" key="2">
    <source>
        <dbReference type="Proteomes" id="UP000821865"/>
    </source>
</evidence>
<proteinExistence type="predicted"/>
<name>A0ACB8CPN8_DERSI</name>
<gene>
    <name evidence="1" type="ORF">HPB49_005010</name>
</gene>
<reference evidence="1" key="1">
    <citation type="submission" date="2020-05" db="EMBL/GenBank/DDBJ databases">
        <title>Large-scale comparative analyses of tick genomes elucidate their genetic diversity and vector capacities.</title>
        <authorList>
            <person name="Jia N."/>
            <person name="Wang J."/>
            <person name="Shi W."/>
            <person name="Du L."/>
            <person name="Sun Y."/>
            <person name="Zhan W."/>
            <person name="Jiang J."/>
            <person name="Wang Q."/>
            <person name="Zhang B."/>
            <person name="Ji P."/>
            <person name="Sakyi L.B."/>
            <person name="Cui X."/>
            <person name="Yuan T."/>
            <person name="Jiang B."/>
            <person name="Yang W."/>
            <person name="Lam T.T.-Y."/>
            <person name="Chang Q."/>
            <person name="Ding S."/>
            <person name="Wang X."/>
            <person name="Zhu J."/>
            <person name="Ruan X."/>
            <person name="Zhao L."/>
            <person name="Wei J."/>
            <person name="Que T."/>
            <person name="Du C."/>
            <person name="Cheng J."/>
            <person name="Dai P."/>
            <person name="Han X."/>
            <person name="Huang E."/>
            <person name="Gao Y."/>
            <person name="Liu J."/>
            <person name="Shao H."/>
            <person name="Ye R."/>
            <person name="Li L."/>
            <person name="Wei W."/>
            <person name="Wang X."/>
            <person name="Wang C."/>
            <person name="Yang T."/>
            <person name="Huo Q."/>
            <person name="Li W."/>
            <person name="Guo W."/>
            <person name="Chen H."/>
            <person name="Zhou L."/>
            <person name="Ni X."/>
            <person name="Tian J."/>
            <person name="Zhou Y."/>
            <person name="Sheng Y."/>
            <person name="Liu T."/>
            <person name="Pan Y."/>
            <person name="Xia L."/>
            <person name="Li J."/>
            <person name="Zhao F."/>
            <person name="Cao W."/>
        </authorList>
    </citation>
    <scope>NUCLEOTIDE SEQUENCE</scope>
    <source>
        <strain evidence="1">Dsil-2018</strain>
    </source>
</reference>
<evidence type="ECO:0000313" key="1">
    <source>
        <dbReference type="EMBL" id="KAH7949076.1"/>
    </source>
</evidence>
<sequence>MANSLSDADMLMTKGANSLEVDVRFTSNGTASRVYHGFPCDCLRVCDGETLFTEYLDYIRGVSSVGLVELHDIRTHATPKCRRKDGAKYKDELLFLVFDLKTSDISENQKYGAGIDIATKLLRHLWANVSDTSALNVLLCVRSTDDSELFRGALDTLSNLEDAEHWIELVGFDFGVYQDPEDISEAFARLDISGHRWQSSGITNCLVDFRGDFQLPEIVANRDGNGYVDKAYVWTVDDPPTITRFINHVSTTEALPMTLSHNENSRVFTPEAL</sequence>